<gene>
    <name evidence="1" type="ORF">THIOM_004318</name>
</gene>
<name>A0A176RW95_9GAMM</name>
<dbReference type="Proteomes" id="UP000076962">
    <property type="component" value="Unassembled WGS sequence"/>
</dbReference>
<evidence type="ECO:0000313" key="1">
    <source>
        <dbReference type="EMBL" id="OAD19999.1"/>
    </source>
</evidence>
<keyword evidence="2" id="KW-1185">Reference proteome</keyword>
<dbReference type="AlphaFoldDB" id="A0A176RW95"/>
<accession>A0A176RW95</accession>
<organism evidence="1 2">
    <name type="scientific">Candidatus Thiomargarita nelsonii</name>
    <dbReference type="NCBI Taxonomy" id="1003181"/>
    <lineage>
        <taxon>Bacteria</taxon>
        <taxon>Pseudomonadati</taxon>
        <taxon>Pseudomonadota</taxon>
        <taxon>Gammaproteobacteria</taxon>
        <taxon>Thiotrichales</taxon>
        <taxon>Thiotrichaceae</taxon>
        <taxon>Thiomargarita</taxon>
    </lineage>
</organism>
<sequence>MCVITVCAEEYRYNFDIDCQGYLDSVAVCDELIKELIEFEQ</sequence>
<evidence type="ECO:0000313" key="2">
    <source>
        <dbReference type="Proteomes" id="UP000076962"/>
    </source>
</evidence>
<dbReference type="EMBL" id="LUTY01002583">
    <property type="protein sequence ID" value="OAD19999.1"/>
    <property type="molecule type" value="Genomic_DNA"/>
</dbReference>
<proteinExistence type="predicted"/>
<comment type="caution">
    <text evidence="1">The sequence shown here is derived from an EMBL/GenBank/DDBJ whole genome shotgun (WGS) entry which is preliminary data.</text>
</comment>
<protein>
    <submittedName>
        <fullName evidence="1">Uncharacterized protein</fullName>
    </submittedName>
</protein>
<reference evidence="1 2" key="1">
    <citation type="submission" date="2016-05" db="EMBL/GenBank/DDBJ databases">
        <title>Single-cell genome of chain-forming Candidatus Thiomargarita nelsonii and comparison to other large sulfur-oxidizing bacteria.</title>
        <authorList>
            <person name="Winkel M."/>
            <person name="Salman V."/>
            <person name="Woyke T."/>
            <person name="Schulz-Vogt H."/>
            <person name="Richter M."/>
            <person name="Flood B."/>
            <person name="Bailey J."/>
            <person name="Amann R."/>
            <person name="Mussmann M."/>
        </authorList>
    </citation>
    <scope>NUCLEOTIDE SEQUENCE [LARGE SCALE GENOMIC DNA]</scope>
    <source>
        <strain evidence="1 2">THI036</strain>
    </source>
</reference>